<comment type="caution">
    <text evidence="1">The sequence shown here is derived from an EMBL/GenBank/DDBJ whole genome shotgun (WGS) entry which is preliminary data.</text>
</comment>
<gene>
    <name evidence="1" type="ORF">KVH32_03380</name>
</gene>
<evidence type="ECO:0000313" key="1">
    <source>
        <dbReference type="EMBL" id="MBZ6150211.1"/>
    </source>
</evidence>
<protein>
    <submittedName>
        <fullName evidence="1">Uncharacterized protein</fullName>
    </submittedName>
</protein>
<keyword evidence="2" id="KW-1185">Reference proteome</keyword>
<evidence type="ECO:0000313" key="2">
    <source>
        <dbReference type="Proteomes" id="UP000758701"/>
    </source>
</evidence>
<proteinExistence type="predicted"/>
<reference evidence="1 2" key="1">
    <citation type="submission" date="2021-06" db="EMBL/GenBank/DDBJ databases">
        <title>Ecological speciation of a Streptomyces species isolated from different habitats and geographic origins.</title>
        <authorList>
            <person name="Wang J."/>
        </authorList>
    </citation>
    <scope>NUCLEOTIDE SEQUENCE [LARGE SCALE GENOMIC DNA]</scope>
    <source>
        <strain evidence="1 2">FXJ8.012</strain>
    </source>
</reference>
<dbReference type="Proteomes" id="UP000758701">
    <property type="component" value="Unassembled WGS sequence"/>
</dbReference>
<accession>A0ABS7VWZ8</accession>
<organism evidence="1 2">
    <name type="scientific">Streptomyces olivaceus</name>
    <dbReference type="NCBI Taxonomy" id="47716"/>
    <lineage>
        <taxon>Bacteria</taxon>
        <taxon>Bacillati</taxon>
        <taxon>Actinomycetota</taxon>
        <taxon>Actinomycetes</taxon>
        <taxon>Kitasatosporales</taxon>
        <taxon>Streptomycetaceae</taxon>
        <taxon>Streptomyces</taxon>
    </lineage>
</organism>
<name>A0ABS7VWZ8_STROV</name>
<sequence length="59" mass="6180">MDGTGGVQILDQDGIVRQDIRSSFGDSTTTAPGDPLTFEFTLLDIVEDSRSLAAAAVHA</sequence>
<dbReference type="EMBL" id="JAHSTP010000001">
    <property type="protein sequence ID" value="MBZ6150211.1"/>
    <property type="molecule type" value="Genomic_DNA"/>
</dbReference>
<dbReference type="RefSeq" id="WP_224285867.1">
    <property type="nucleotide sequence ID" value="NZ_BNEG01000003.1"/>
</dbReference>